<protein>
    <recommendedName>
        <fullName evidence="2">Fibronectin type-III domain-containing protein</fullName>
    </recommendedName>
</protein>
<geneLocation type="plasmid" evidence="3 4">
    <name>pROLI127</name>
</geneLocation>
<dbReference type="InterPro" id="IPR013783">
    <property type="entry name" value="Ig-like_fold"/>
</dbReference>
<evidence type="ECO:0000259" key="2">
    <source>
        <dbReference type="PROSITE" id="PS50853"/>
    </source>
</evidence>
<dbReference type="PROSITE" id="PS50853">
    <property type="entry name" value="FN3"/>
    <property type="match status" value="1"/>
</dbReference>
<reference evidence="3 4" key="2">
    <citation type="submission" date="2024-01" db="EMBL/GenBank/DDBJ databases">
        <title>Roseobacter fucihabitans sp. nov., isolated from the brown alga Fucus spiralis.</title>
        <authorList>
            <person name="Hahnke S."/>
            <person name="Berger M."/>
            <person name="Schlingloff A."/>
            <person name="Athale I."/>
            <person name="Neumann-Schaal M."/>
            <person name="Adenaya A."/>
            <person name="Poehlein A."/>
            <person name="Daniel R."/>
            <person name="Pertersen J."/>
            <person name="Brinkhoff T."/>
        </authorList>
    </citation>
    <scope>NUCLEOTIDE SEQUENCE [LARGE SCALE GENOMIC DNA]</scope>
    <source>
        <strain evidence="3 4">B14</strain>
        <plasmid evidence="3 4">pROLI127</plasmid>
    </source>
</reference>
<proteinExistence type="predicted"/>
<gene>
    <name evidence="3" type="ORF">ROLI_045290</name>
</gene>
<dbReference type="SUPFAM" id="SSF52266">
    <property type="entry name" value="SGNH hydrolase"/>
    <property type="match status" value="1"/>
</dbReference>
<dbReference type="Proteomes" id="UP001318682">
    <property type="component" value="Plasmid pROLI127"/>
</dbReference>
<dbReference type="CDD" id="cd00063">
    <property type="entry name" value="FN3"/>
    <property type="match status" value="1"/>
</dbReference>
<dbReference type="InterPro" id="IPR036116">
    <property type="entry name" value="FN3_sf"/>
</dbReference>
<dbReference type="Gene3D" id="2.60.40.10">
    <property type="entry name" value="Immunoglobulins"/>
    <property type="match status" value="1"/>
</dbReference>
<name>A0ABZ2BZA7_9RHOB</name>
<dbReference type="PRINTS" id="PR00014">
    <property type="entry name" value="FNTYPEIII"/>
</dbReference>
<dbReference type="EMBL" id="CP143424">
    <property type="protein sequence ID" value="WVX51427.1"/>
    <property type="molecule type" value="Genomic_DNA"/>
</dbReference>
<dbReference type="InterPro" id="IPR005181">
    <property type="entry name" value="SASA"/>
</dbReference>
<dbReference type="RefSeq" id="WP_187431395.1">
    <property type="nucleotide sequence ID" value="NZ_CP143424.1"/>
</dbReference>
<dbReference type="SUPFAM" id="SSF49899">
    <property type="entry name" value="Concanavalin A-like lectins/glucanases"/>
    <property type="match status" value="1"/>
</dbReference>
<accession>A0ABZ2BZA7</accession>
<keyword evidence="4" id="KW-1185">Reference proteome</keyword>
<dbReference type="InterPro" id="IPR036514">
    <property type="entry name" value="SGNH_hydro_sf"/>
</dbReference>
<reference evidence="3 4" key="1">
    <citation type="submission" date="2015-07" db="EMBL/GenBank/DDBJ databases">
        <authorList>
            <person name="Voget S."/>
            <person name="Dogs M."/>
            <person name="Brinkhoff T.H."/>
            <person name="Daniel R."/>
        </authorList>
    </citation>
    <scope>NUCLEOTIDE SEQUENCE [LARGE SCALE GENOMIC DNA]</scope>
    <source>
        <strain evidence="3 4">B14</strain>
        <plasmid evidence="3 4">pROLI127</plasmid>
    </source>
</reference>
<keyword evidence="1" id="KW-0378">Hydrolase</keyword>
<evidence type="ECO:0000313" key="3">
    <source>
        <dbReference type="EMBL" id="WVX51427.1"/>
    </source>
</evidence>
<dbReference type="InterPro" id="IPR052940">
    <property type="entry name" value="Carb_Esterase_6"/>
</dbReference>
<dbReference type="SMART" id="SM00060">
    <property type="entry name" value="FN3"/>
    <property type="match status" value="1"/>
</dbReference>
<dbReference type="Pfam" id="PF03629">
    <property type="entry name" value="SASA"/>
    <property type="match status" value="1"/>
</dbReference>
<dbReference type="Gene3D" id="3.40.50.1110">
    <property type="entry name" value="SGNH hydrolase"/>
    <property type="match status" value="1"/>
</dbReference>
<feature type="domain" description="Fibronectin type-III" evidence="2">
    <location>
        <begin position="308"/>
        <end position="403"/>
    </location>
</feature>
<evidence type="ECO:0000313" key="4">
    <source>
        <dbReference type="Proteomes" id="UP001318682"/>
    </source>
</evidence>
<dbReference type="SUPFAM" id="SSF49265">
    <property type="entry name" value="Fibronectin type III"/>
    <property type="match status" value="1"/>
</dbReference>
<dbReference type="Gene3D" id="2.60.120.200">
    <property type="match status" value="1"/>
</dbReference>
<dbReference type="InterPro" id="IPR003961">
    <property type="entry name" value="FN3_dom"/>
</dbReference>
<evidence type="ECO:0000256" key="1">
    <source>
        <dbReference type="ARBA" id="ARBA00022801"/>
    </source>
</evidence>
<dbReference type="PANTHER" id="PTHR31988:SF19">
    <property type="entry name" value="9-O-ACETYL-N-ACETYLNEURAMINIC ACID DEACETYLASE-RELATED"/>
    <property type="match status" value="1"/>
</dbReference>
<dbReference type="Pfam" id="PF00041">
    <property type="entry name" value="fn3"/>
    <property type="match status" value="1"/>
</dbReference>
<dbReference type="InterPro" id="IPR013320">
    <property type="entry name" value="ConA-like_dom_sf"/>
</dbReference>
<keyword evidence="3" id="KW-0614">Plasmid</keyword>
<dbReference type="PANTHER" id="PTHR31988">
    <property type="entry name" value="ESTERASE, PUTATIVE (DUF303)-RELATED"/>
    <property type="match status" value="1"/>
</dbReference>
<organism evidence="3 4">
    <name type="scientific">Roseobacter fucihabitans</name>
    <dbReference type="NCBI Taxonomy" id="1537242"/>
    <lineage>
        <taxon>Bacteria</taxon>
        <taxon>Pseudomonadati</taxon>
        <taxon>Pseudomonadota</taxon>
        <taxon>Alphaproteobacteria</taxon>
        <taxon>Rhodobacterales</taxon>
        <taxon>Roseobacteraceae</taxon>
        <taxon>Roseobacter</taxon>
    </lineage>
</organism>
<sequence>MPDNFLILPASDVSGGRLTTLSRATITTDLNLSVTGLTNGTEVVVYQLGPGVSGTPQALPANTETHVFALAGQSNMIGRAAFDGGAKWPAGTMQIGRGTQNGALIPAQNPADGPTTSRPLAHFSPTLGDMGLDLQFAIDYLADKPGVSLMFIPCAQGATGFSDNAWNPGNWLYNDTIARINAAIAAHPGFLFKGFLWHQGETDAGIAGTYAGLLDDMITNMRADVSAADATTPFILGGLASGNVGRDVITDIIAQTPARVSYTGFADAAGLGRNDANHFNAAGLRALGSRYNAAIAQAVANVPVAATAPAAPTGLAAVAGDGEITLTWTAPNEDGGAPITDYQIERDGGSGFALIADGPGTGTTFTDSGLVNGTAYTYRLRAVNSTGPGPASATATTTPIAPIITPPTGPVPETGAVAHWLFGDDNTTNADLISARLASGPAHAQSTGYITSPAGIQQGLDTGIAEADIQTMCFVFQLAGTTNSIIGGTLEAPGGDLSTGVSPFSVVPSKLWVNMRGGWGNTQVSGTTPLANGFAFVAVSKNVSTGAYVLFVGDLAGSHVVAGSASQTTSPRSIGIGSLYFSNANFNGQISTAETIIFDSAKTQTEIEAIYQRSRTRLAARSVTVL</sequence>